<evidence type="ECO:0000256" key="1">
    <source>
        <dbReference type="SAM" id="MobiDB-lite"/>
    </source>
</evidence>
<feature type="region of interest" description="Disordered" evidence="1">
    <location>
        <begin position="52"/>
        <end position="74"/>
    </location>
</feature>
<proteinExistence type="predicted"/>
<evidence type="ECO:0000313" key="2">
    <source>
        <dbReference type="EMBL" id="MDQ1031139.1"/>
    </source>
</evidence>
<accession>A0ABU0T5R6</accession>
<keyword evidence="3" id="KW-1185">Reference proteome</keyword>
<sequence>MFGQELFEDRLRRQPGRTITDVGDFDLLQTLRRAALGNVLTPGQLMQHLMVSSEGPQRPPEPAGRSTVRLCRLT</sequence>
<gene>
    <name evidence="2" type="ORF">QF035_008721</name>
</gene>
<comment type="caution">
    <text evidence="2">The sequence shown here is derived from an EMBL/GenBank/DDBJ whole genome shotgun (WGS) entry which is preliminary data.</text>
</comment>
<evidence type="ECO:0000313" key="3">
    <source>
        <dbReference type="Proteomes" id="UP001230328"/>
    </source>
</evidence>
<dbReference type="EMBL" id="JAUSZI010000002">
    <property type="protein sequence ID" value="MDQ1031139.1"/>
    <property type="molecule type" value="Genomic_DNA"/>
</dbReference>
<dbReference type="Proteomes" id="UP001230328">
    <property type="component" value="Unassembled WGS sequence"/>
</dbReference>
<name>A0ABU0T5R6_9ACTN</name>
<protein>
    <submittedName>
        <fullName evidence="2">Uncharacterized protein</fullName>
    </submittedName>
</protein>
<reference evidence="2 3" key="1">
    <citation type="submission" date="2023-07" db="EMBL/GenBank/DDBJ databases">
        <title>Comparative genomics of wheat-associated soil bacteria to identify genetic determinants of phenazine resistance.</title>
        <authorList>
            <person name="Mouncey N."/>
        </authorList>
    </citation>
    <scope>NUCLEOTIDE SEQUENCE [LARGE SCALE GENOMIC DNA]</scope>
    <source>
        <strain evidence="2 3">V2I4</strain>
    </source>
</reference>
<organism evidence="2 3">
    <name type="scientific">Streptomyces umbrinus</name>
    <dbReference type="NCBI Taxonomy" id="67370"/>
    <lineage>
        <taxon>Bacteria</taxon>
        <taxon>Bacillati</taxon>
        <taxon>Actinomycetota</taxon>
        <taxon>Actinomycetes</taxon>
        <taxon>Kitasatosporales</taxon>
        <taxon>Streptomycetaceae</taxon>
        <taxon>Streptomyces</taxon>
        <taxon>Streptomyces phaeochromogenes group</taxon>
    </lineage>
</organism>